<proteinExistence type="predicted"/>
<evidence type="ECO:0000313" key="1">
    <source>
        <dbReference type="EMBL" id="CAB4134751.1"/>
    </source>
</evidence>
<name>A0A6J5LKK9_9CAUD</name>
<reference evidence="1" key="1">
    <citation type="submission" date="2020-04" db="EMBL/GenBank/DDBJ databases">
        <authorList>
            <person name="Chiriac C."/>
            <person name="Salcher M."/>
            <person name="Ghai R."/>
            <person name="Kavagutti S V."/>
        </authorList>
    </citation>
    <scope>NUCLEOTIDE SEQUENCE</scope>
</reference>
<sequence length="113" mass="11985">MNPYIIIACLVAILGAGAGGFKLGADHEIAAKAREEKHVSEAVDAANIASAQAIAKIKVINTTVMNETQHEVQTNVVYRDCRHTPSGLRLVNEAITGSKPISDSKLPKPEPAK</sequence>
<dbReference type="EMBL" id="LR796290">
    <property type="protein sequence ID" value="CAB4134751.1"/>
    <property type="molecule type" value="Genomic_DNA"/>
</dbReference>
<organism evidence="1">
    <name type="scientific">uncultured Caudovirales phage</name>
    <dbReference type="NCBI Taxonomy" id="2100421"/>
    <lineage>
        <taxon>Viruses</taxon>
        <taxon>Duplodnaviria</taxon>
        <taxon>Heunggongvirae</taxon>
        <taxon>Uroviricota</taxon>
        <taxon>Caudoviricetes</taxon>
        <taxon>Peduoviridae</taxon>
        <taxon>Maltschvirus</taxon>
        <taxon>Maltschvirus maltsch</taxon>
    </lineage>
</organism>
<gene>
    <name evidence="1" type="ORF">UFOVP275_10</name>
</gene>
<protein>
    <submittedName>
        <fullName evidence="1">Uncharacterized protein</fullName>
    </submittedName>
</protein>
<accession>A0A6J5LKK9</accession>